<dbReference type="PANTHER" id="PTHR10887">
    <property type="entry name" value="DNA2/NAM7 HELICASE FAMILY"/>
    <property type="match status" value="1"/>
</dbReference>
<accession>A0AA92TK82</accession>
<dbReference type="EMBL" id="QRVN01000030">
    <property type="protein sequence ID" value="RGS45728.1"/>
    <property type="molecule type" value="Genomic_DNA"/>
</dbReference>
<dbReference type="Gene3D" id="3.40.50.1010">
    <property type="entry name" value="5'-nuclease"/>
    <property type="match status" value="1"/>
</dbReference>
<protein>
    <recommendedName>
        <fullName evidence="2">PIN domain-containing protein</fullName>
    </recommendedName>
</protein>
<dbReference type="InterPro" id="IPR027417">
    <property type="entry name" value="P-loop_NTPase"/>
</dbReference>
<gene>
    <name evidence="3" type="ORF">DWX90_12680</name>
</gene>
<sequence length="729" mass="82226">MKYNRKQYQDFLSTEIETQVRGYEQIVNTKALVLKNRGDVFVGMFIKINDQGIAIFKVRQSDKMPRKNSFWTAVYYIAPMSKFRHWGDFSWLELREKYQKDFSDAYCCWLSKSDDDDFCLVGFKNIAIEFVELLTPNVIVAFGPNDPPLQYLQNLLTYTESASTDPVLDAELGTHMWTPTPIEANEDSNNFLLENLDNSCHLIVQGPPGTGKTYRMANLARHLLDKNKSVLVTALTNQALMELAAKETLDDYIKRGCVSKTSLTIDETRQLNLKKVKENKCNPIKGELTLASFYVSSGWTSEESVFDYVIMDEASQALYPMIAVSFKLGKKVIWVGDQKQLSPIVLTNEDIINGNNWNDIVNGFNTLCNSTDYKSFLLKDTFRLTKRGAECTGVFYDNLLNSVSEYQTIPVNISWLKSDGGPVIEYLSLPLGEKSPEIAISFILSKVKSILEVSSKASIAVLCKFKDSIRSLQKAFVLGLSVKNLPDNIKIETVDRVQGLTVDYCFFLIPNVSTRYSLQSELFNVATSRARYCTIIVADKLLLKENMNEDVRKYLLKASNDSYVSLAKTISSGSITLTIKDKIDLSKFGRKRTELVEGKENIYIIDTNVFVNCPDIINKIGKKYKIIIPSTVLEELDKLKIKEGVDKTILSKAAKNISVAFTQKYSCMEDANISLLPNGFDRRNPDCKILSVALKHSEENPILLTSDNMLAARAKGLGITTITLKEFLK</sequence>
<dbReference type="InterPro" id="IPR041677">
    <property type="entry name" value="DNA2/NAM7_AAA_11"/>
</dbReference>
<dbReference type="Gene3D" id="3.40.50.300">
    <property type="entry name" value="P-loop containing nucleotide triphosphate hydrolases"/>
    <property type="match status" value="2"/>
</dbReference>
<feature type="domain" description="PIN" evidence="2">
    <location>
        <begin position="601"/>
        <end position="712"/>
    </location>
</feature>
<evidence type="ECO:0000313" key="4">
    <source>
        <dbReference type="Proteomes" id="UP000286113"/>
    </source>
</evidence>
<evidence type="ECO:0000313" key="3">
    <source>
        <dbReference type="EMBL" id="RGS45728.1"/>
    </source>
</evidence>
<dbReference type="InterPro" id="IPR029060">
    <property type="entry name" value="PIN-like_dom_sf"/>
</dbReference>
<dbReference type="AlphaFoldDB" id="A0AA92TK82"/>
<evidence type="ECO:0000256" key="1">
    <source>
        <dbReference type="ARBA" id="ARBA00046345"/>
    </source>
</evidence>
<dbReference type="InterPro" id="IPR045055">
    <property type="entry name" value="DNA2/NAM7-like"/>
</dbReference>
<dbReference type="SUPFAM" id="SSF52540">
    <property type="entry name" value="P-loop containing nucleoside triphosphate hydrolases"/>
    <property type="match status" value="1"/>
</dbReference>
<comment type="caution">
    <text evidence="3">The sequence shown here is derived from an EMBL/GenBank/DDBJ whole genome shotgun (WGS) entry which is preliminary data.</text>
</comment>
<comment type="similarity">
    <text evidence="1">In the N-terminal section; belongs to the PINc/VapC protein family.</text>
</comment>
<dbReference type="Pfam" id="PF13638">
    <property type="entry name" value="PIN_4"/>
    <property type="match status" value="1"/>
</dbReference>
<dbReference type="Proteomes" id="UP000286113">
    <property type="component" value="Unassembled WGS sequence"/>
</dbReference>
<proteinExistence type="inferred from homology"/>
<dbReference type="SMART" id="SM00670">
    <property type="entry name" value="PINc"/>
    <property type="match status" value="1"/>
</dbReference>
<name>A0AA92TK82_9BACT</name>
<dbReference type="Pfam" id="PF13086">
    <property type="entry name" value="AAA_11"/>
    <property type="match status" value="2"/>
</dbReference>
<dbReference type="InterPro" id="IPR002716">
    <property type="entry name" value="PIN_dom"/>
</dbReference>
<dbReference type="SUPFAM" id="SSF88723">
    <property type="entry name" value="PIN domain-like"/>
    <property type="match status" value="1"/>
</dbReference>
<dbReference type="PANTHER" id="PTHR10887:SF495">
    <property type="entry name" value="HELICASE SENATAXIN ISOFORM X1-RELATED"/>
    <property type="match status" value="1"/>
</dbReference>
<dbReference type="GO" id="GO:0004386">
    <property type="term" value="F:helicase activity"/>
    <property type="evidence" value="ECO:0007669"/>
    <property type="project" value="InterPro"/>
</dbReference>
<organism evidence="3 4">
    <name type="scientific">Segatella copri</name>
    <dbReference type="NCBI Taxonomy" id="165179"/>
    <lineage>
        <taxon>Bacteria</taxon>
        <taxon>Pseudomonadati</taxon>
        <taxon>Bacteroidota</taxon>
        <taxon>Bacteroidia</taxon>
        <taxon>Bacteroidales</taxon>
        <taxon>Prevotellaceae</taxon>
        <taxon>Segatella</taxon>
    </lineage>
</organism>
<reference evidence="3 4" key="1">
    <citation type="submission" date="2018-08" db="EMBL/GenBank/DDBJ databases">
        <title>A genome reference for cultivated species of the human gut microbiota.</title>
        <authorList>
            <person name="Zou Y."/>
            <person name="Xue W."/>
            <person name="Luo G."/>
        </authorList>
    </citation>
    <scope>NUCLEOTIDE SEQUENCE [LARGE SCALE GENOMIC DNA]</scope>
    <source>
        <strain evidence="3 4">AF22-1</strain>
    </source>
</reference>
<evidence type="ECO:0000259" key="2">
    <source>
        <dbReference type="SMART" id="SM00670"/>
    </source>
</evidence>